<feature type="transmembrane region" description="Helical" evidence="10">
    <location>
        <begin position="121"/>
        <end position="141"/>
    </location>
</feature>
<evidence type="ECO:0000256" key="1">
    <source>
        <dbReference type="ARBA" id="ARBA00004141"/>
    </source>
</evidence>
<feature type="transmembrane region" description="Helical" evidence="10">
    <location>
        <begin position="373"/>
        <end position="390"/>
    </location>
</feature>
<protein>
    <recommendedName>
        <fullName evidence="7">Cercosporin MFS transporter CTB4</fullName>
    </recommendedName>
    <alternativeName>
        <fullName evidence="8">Cercosporin toxin biosynthesis cluster protein 4</fullName>
    </alternativeName>
</protein>
<dbReference type="CDD" id="cd17323">
    <property type="entry name" value="MFS_Tpo1_MDR_like"/>
    <property type="match status" value="1"/>
</dbReference>
<feature type="transmembrane region" description="Helical" evidence="10">
    <location>
        <begin position="429"/>
        <end position="452"/>
    </location>
</feature>
<reference evidence="12 13" key="1">
    <citation type="submission" date="2017-05" db="EMBL/GenBank/DDBJ databases">
        <title>Draft genome sequence of Elsinoe australis.</title>
        <authorList>
            <person name="Cheng Q."/>
        </authorList>
    </citation>
    <scope>NUCLEOTIDE SEQUENCE [LARGE SCALE GENOMIC DNA]</scope>
    <source>
        <strain evidence="12 13">NL1</strain>
    </source>
</reference>
<comment type="caution">
    <text evidence="12">The sequence shown here is derived from an EMBL/GenBank/DDBJ whole genome shotgun (WGS) entry which is preliminary data.</text>
</comment>
<proteinExistence type="inferred from homology"/>
<evidence type="ECO:0000256" key="4">
    <source>
        <dbReference type="ARBA" id="ARBA00023136"/>
    </source>
</evidence>
<dbReference type="EMBL" id="NHZQ01000445">
    <property type="protein sequence ID" value="PSK34793.1"/>
    <property type="molecule type" value="Genomic_DNA"/>
</dbReference>
<feature type="region of interest" description="Disordered" evidence="9">
    <location>
        <begin position="1"/>
        <end position="25"/>
    </location>
</feature>
<organism evidence="12 13">
    <name type="scientific">Elsinoe australis</name>
    <dbReference type="NCBI Taxonomy" id="40998"/>
    <lineage>
        <taxon>Eukaryota</taxon>
        <taxon>Fungi</taxon>
        <taxon>Dikarya</taxon>
        <taxon>Ascomycota</taxon>
        <taxon>Pezizomycotina</taxon>
        <taxon>Dothideomycetes</taxon>
        <taxon>Dothideomycetidae</taxon>
        <taxon>Myriangiales</taxon>
        <taxon>Elsinoaceae</taxon>
        <taxon>Elsinoe</taxon>
    </lineage>
</organism>
<gene>
    <name evidence="12" type="ORF">B9Z65_1376</name>
</gene>
<feature type="transmembrane region" description="Helical" evidence="10">
    <location>
        <begin position="208"/>
        <end position="230"/>
    </location>
</feature>
<evidence type="ECO:0000256" key="8">
    <source>
        <dbReference type="ARBA" id="ARBA00077167"/>
    </source>
</evidence>
<keyword evidence="13" id="KW-1185">Reference proteome</keyword>
<evidence type="ECO:0000256" key="10">
    <source>
        <dbReference type="SAM" id="Phobius"/>
    </source>
</evidence>
<keyword evidence="2 10" id="KW-0812">Transmembrane</keyword>
<dbReference type="OrthoDB" id="5296287at2759"/>
<feature type="domain" description="Major facilitator superfamily (MFS) profile" evidence="11">
    <location>
        <begin position="55"/>
        <end position="493"/>
    </location>
</feature>
<feature type="transmembrane region" description="Helical" evidence="10">
    <location>
        <begin position="396"/>
        <end position="417"/>
    </location>
</feature>
<evidence type="ECO:0000256" key="6">
    <source>
        <dbReference type="ARBA" id="ARBA00053977"/>
    </source>
</evidence>
<dbReference type="GO" id="GO:0022857">
    <property type="term" value="F:transmembrane transporter activity"/>
    <property type="evidence" value="ECO:0007669"/>
    <property type="project" value="InterPro"/>
</dbReference>
<dbReference type="InterPro" id="IPR011701">
    <property type="entry name" value="MFS"/>
</dbReference>
<evidence type="ECO:0000313" key="13">
    <source>
        <dbReference type="Proteomes" id="UP000243723"/>
    </source>
</evidence>
<evidence type="ECO:0000259" key="11">
    <source>
        <dbReference type="PROSITE" id="PS50850"/>
    </source>
</evidence>
<dbReference type="SUPFAM" id="SSF103473">
    <property type="entry name" value="MFS general substrate transporter"/>
    <property type="match status" value="1"/>
</dbReference>
<dbReference type="Gene3D" id="1.20.1250.20">
    <property type="entry name" value="MFS general substrate transporter like domains"/>
    <property type="match status" value="1"/>
</dbReference>
<evidence type="ECO:0000256" key="9">
    <source>
        <dbReference type="SAM" id="MobiDB-lite"/>
    </source>
</evidence>
<feature type="transmembrane region" description="Helical" evidence="10">
    <location>
        <begin position="181"/>
        <end position="202"/>
    </location>
</feature>
<dbReference type="Proteomes" id="UP000243723">
    <property type="component" value="Unassembled WGS sequence"/>
</dbReference>
<name>A0A2P7YFQ4_9PEZI</name>
<dbReference type="InterPro" id="IPR020846">
    <property type="entry name" value="MFS_dom"/>
</dbReference>
<feature type="transmembrane region" description="Helical" evidence="10">
    <location>
        <begin position="319"/>
        <end position="340"/>
    </location>
</feature>
<dbReference type="STRING" id="40998.A0A2P7YFQ4"/>
<dbReference type="Pfam" id="PF07690">
    <property type="entry name" value="MFS_1"/>
    <property type="match status" value="1"/>
</dbReference>
<feature type="transmembrane region" description="Helical" evidence="10">
    <location>
        <begin position="147"/>
        <end position="169"/>
    </location>
</feature>
<evidence type="ECO:0000256" key="7">
    <source>
        <dbReference type="ARBA" id="ARBA00069139"/>
    </source>
</evidence>
<evidence type="ECO:0000313" key="12">
    <source>
        <dbReference type="EMBL" id="PSK34793.1"/>
    </source>
</evidence>
<dbReference type="FunFam" id="1.20.1250.20:FF:000011">
    <property type="entry name" value="MFS multidrug transporter, putative"/>
    <property type="match status" value="1"/>
</dbReference>
<evidence type="ECO:0000256" key="3">
    <source>
        <dbReference type="ARBA" id="ARBA00022989"/>
    </source>
</evidence>
<dbReference type="PROSITE" id="PS50850">
    <property type="entry name" value="MFS"/>
    <property type="match status" value="1"/>
</dbReference>
<accession>A0A2P7YFQ4</accession>
<feature type="transmembrane region" description="Helical" evidence="10">
    <location>
        <begin position="285"/>
        <end position="307"/>
    </location>
</feature>
<evidence type="ECO:0000256" key="5">
    <source>
        <dbReference type="ARBA" id="ARBA00038347"/>
    </source>
</evidence>
<sequence>MEPDIENKVEDKDTVRKSTSSSASSHATNEFLVAWDGEDDPTNPLNWPRSKKVIHIVLISALTFVTPLASSMFAPGVPYVLREFRESNEVLASFVVSVYLVGYAFGPLLCAPLCEIYGRMIVYQVTNVFYLGFSIACAVAPSFNSLIGLRFLAGAAGSAPLVLGSGSIADLYKREERGAKMAIFSMGPLMGPVIGPIAGAFIAEDVSWRWVFWTISIASGVVTVACLVFMRETYAPVILERKARKVRSETGNSTYKTALDNGDTPKDVFIKAFSRPSKMFIKSPLVFMFTMYLSVVYGYCYLLFVTITEVFEGTYGFSTGIAGLAFLGIGIGMFLGLAIFGSTSDRRIRSLKAKAEEKGRTVNDVPPEVRLELMVLAAIVIPIGLFWYGWSAEKRIHWIMPIIGTGWFGLGLMGIFMSVQTYLVDCYPLYAASVTSTHTVVRSLLGAFLPLAGRPLYSNLGLGWGNSVLGFVAVAMIPLPVVLLKYGGKVRQKYQIQF</sequence>
<dbReference type="InterPro" id="IPR036259">
    <property type="entry name" value="MFS_trans_sf"/>
</dbReference>
<dbReference type="PANTHER" id="PTHR23502">
    <property type="entry name" value="MAJOR FACILITATOR SUPERFAMILY"/>
    <property type="match status" value="1"/>
</dbReference>
<feature type="compositionally biased region" description="Basic and acidic residues" evidence="9">
    <location>
        <begin position="1"/>
        <end position="16"/>
    </location>
</feature>
<keyword evidence="3 10" id="KW-1133">Transmembrane helix</keyword>
<feature type="transmembrane region" description="Helical" evidence="10">
    <location>
        <begin position="53"/>
        <end position="74"/>
    </location>
</feature>
<feature type="transmembrane region" description="Helical" evidence="10">
    <location>
        <begin position="464"/>
        <end position="484"/>
    </location>
</feature>
<evidence type="ECO:0000256" key="2">
    <source>
        <dbReference type="ARBA" id="ARBA00022692"/>
    </source>
</evidence>
<feature type="transmembrane region" description="Helical" evidence="10">
    <location>
        <begin position="94"/>
        <end position="114"/>
    </location>
</feature>
<comment type="subcellular location">
    <subcellularLocation>
        <location evidence="1">Membrane</location>
        <topology evidence="1">Multi-pass membrane protein</topology>
    </subcellularLocation>
</comment>
<dbReference type="PANTHER" id="PTHR23502:SF68">
    <property type="entry name" value="MULTIDRUG TRANSPORTER, PUTATIVE (AFU_ORTHOLOGUE AFUA_3G01120)-RELATED"/>
    <property type="match status" value="1"/>
</dbReference>
<dbReference type="GO" id="GO:0016020">
    <property type="term" value="C:membrane"/>
    <property type="evidence" value="ECO:0007669"/>
    <property type="project" value="UniProtKB-SubCell"/>
</dbReference>
<keyword evidence="4 10" id="KW-0472">Membrane</keyword>
<dbReference type="AlphaFoldDB" id="A0A2P7YFQ4"/>
<comment type="function">
    <text evidence="6">MFS transporter; part of the gene cluster that mediates the biosynthesis of cercosporin, a light-activated, non-host-selective toxin. The perylenequinone chromophore of cercosporin absorbs light energy to attain an electronically-activated triplet state and produces active oxygen species such as the hydroxyl radical, superoxide, hydrogen peroxide or singlet oxygen upon reaction with oxygen molecules. These reactive oxygen species cause damage to various cellular components including lipids, proteins and nucleic acids. Responsible for secretion and accumulation of cercosporin, but does not play any roles in self-protection against the toxicity of cercosporin.</text>
</comment>
<comment type="similarity">
    <text evidence="5">Belongs to the major facilitator superfamily. CAR1 family.</text>
</comment>